<gene>
    <name evidence="2" type="ORF">PC110_g15664</name>
</gene>
<protein>
    <recommendedName>
        <fullName evidence="4">BZIP domain-containing protein</fullName>
    </recommendedName>
</protein>
<dbReference type="EMBL" id="MJFZ01000525">
    <property type="protein sequence ID" value="RAW27930.1"/>
    <property type="molecule type" value="Genomic_DNA"/>
</dbReference>
<evidence type="ECO:0000256" key="1">
    <source>
        <dbReference type="SAM" id="Coils"/>
    </source>
</evidence>
<name>A0A329RUD9_9STRA</name>
<dbReference type="OrthoDB" id="111097at2759"/>
<proteinExistence type="predicted"/>
<organism evidence="2 3">
    <name type="scientific">Phytophthora cactorum</name>
    <dbReference type="NCBI Taxonomy" id="29920"/>
    <lineage>
        <taxon>Eukaryota</taxon>
        <taxon>Sar</taxon>
        <taxon>Stramenopiles</taxon>
        <taxon>Oomycota</taxon>
        <taxon>Peronosporomycetes</taxon>
        <taxon>Peronosporales</taxon>
        <taxon>Peronosporaceae</taxon>
        <taxon>Phytophthora</taxon>
    </lineage>
</organism>
<keyword evidence="1" id="KW-0175">Coiled coil</keyword>
<evidence type="ECO:0000313" key="3">
    <source>
        <dbReference type="Proteomes" id="UP000251314"/>
    </source>
</evidence>
<accession>A0A329RUD9</accession>
<dbReference type="Proteomes" id="UP000251314">
    <property type="component" value="Unassembled WGS sequence"/>
</dbReference>
<dbReference type="AlphaFoldDB" id="A0A329RUD9"/>
<evidence type="ECO:0000313" key="2">
    <source>
        <dbReference type="EMBL" id="RAW27930.1"/>
    </source>
</evidence>
<evidence type="ECO:0008006" key="4">
    <source>
        <dbReference type="Google" id="ProtNLM"/>
    </source>
</evidence>
<feature type="coiled-coil region" evidence="1">
    <location>
        <begin position="206"/>
        <end position="233"/>
    </location>
</feature>
<sequence>MDKHVLRSPNSHAVSYDAVETKKPARTNEITEANTTASAAVSLQYSQRPLTSAYKNSYSSLFAMNKDVLRPPNSHALNDAVIYDGIETKRSARNIETTKVQYPQQCRTSEHVLSTELARTHLGEYGAVAAINRPITSPITTTRLSSDSRLSMQEATGITTERKSEAVRGANPYEATVQQVIAERERIRVLRRERQIRYRKKKHDYMLIIEAEAKILRQQIKNLKQRRSSLSAVDSTEQNIWNVAVEYFKLFRYGLRVEREVSANTTINSSIQLSFLRTSMSPDVVFNTQQGINAMITSWRYITYAFQALEMELESLVRSVDGSLVATTRTSVSISEHTLCNVFPHLCGDGDADLNRLAGKLVGHRFHMCGVTRFEWNAASRRISTVISQAGMLAPMLRLLGGLEDVSRVYQKSRMSLDFQWSGAFD</sequence>
<keyword evidence="3" id="KW-1185">Reference proteome</keyword>
<dbReference type="VEuPathDB" id="FungiDB:PC110_g15664"/>
<comment type="caution">
    <text evidence="2">The sequence shown here is derived from an EMBL/GenBank/DDBJ whole genome shotgun (WGS) entry which is preliminary data.</text>
</comment>
<reference evidence="2 3" key="1">
    <citation type="submission" date="2018-01" db="EMBL/GenBank/DDBJ databases">
        <title>Draft genome of the strawberry crown rot pathogen Phytophthora cactorum.</title>
        <authorList>
            <person name="Armitage A.D."/>
            <person name="Lysoe E."/>
            <person name="Nellist C.F."/>
            <person name="Harrison R.J."/>
            <person name="Brurberg M.B."/>
        </authorList>
    </citation>
    <scope>NUCLEOTIDE SEQUENCE [LARGE SCALE GENOMIC DNA]</scope>
    <source>
        <strain evidence="2 3">10300</strain>
    </source>
</reference>